<evidence type="ECO:0000313" key="1">
    <source>
        <dbReference type="EMBL" id="MCR6545688.1"/>
    </source>
</evidence>
<evidence type="ECO:0000313" key="2">
    <source>
        <dbReference type="Proteomes" id="UP001524944"/>
    </source>
</evidence>
<organism evidence="1 2">
    <name type="scientific">Dehalobacterium formicoaceticum</name>
    <dbReference type="NCBI Taxonomy" id="51515"/>
    <lineage>
        <taxon>Bacteria</taxon>
        <taxon>Bacillati</taxon>
        <taxon>Bacillota</taxon>
        <taxon>Clostridia</taxon>
        <taxon>Eubacteriales</taxon>
        <taxon>Peptococcaceae</taxon>
        <taxon>Dehalobacterium</taxon>
    </lineage>
</organism>
<dbReference type="EMBL" id="JANPWE010000004">
    <property type="protein sequence ID" value="MCR6545688.1"/>
    <property type="molecule type" value="Genomic_DNA"/>
</dbReference>
<accession>A0ABT1Y477</accession>
<keyword evidence="2" id="KW-1185">Reference proteome</keyword>
<name>A0ABT1Y477_9FIRM</name>
<comment type="caution">
    <text evidence="1">The sequence shown here is derived from an EMBL/GenBank/DDBJ whole genome shotgun (WGS) entry which is preliminary data.</text>
</comment>
<reference evidence="1 2" key="1">
    <citation type="submission" date="2022-08" db="EMBL/GenBank/DDBJ databases">
        <title>Proteogenomics of the novel Dehalobacterium formicoaceticum strain EZ94 highlights a key role of methyltransferases during anaerobic dichloromethane degradation.</title>
        <authorList>
            <person name="Wasmund K."/>
        </authorList>
    </citation>
    <scope>NUCLEOTIDE SEQUENCE [LARGE SCALE GENOMIC DNA]</scope>
    <source>
        <strain evidence="1 2">EZ94</strain>
    </source>
</reference>
<dbReference type="RefSeq" id="WP_257913266.1">
    <property type="nucleotide sequence ID" value="NZ_JANPWE010000004.1"/>
</dbReference>
<proteinExistence type="predicted"/>
<dbReference type="Proteomes" id="UP001524944">
    <property type="component" value="Unassembled WGS sequence"/>
</dbReference>
<sequence length="72" mass="8002">MSEREQINILFYIANCSDEIPDKVVSAIKQDYDDLLCARTLKPCGGMIPEPSTLILLKNDKISRINGYAKGA</sequence>
<gene>
    <name evidence="1" type="ORF">NVS47_09235</name>
</gene>
<protein>
    <submittedName>
        <fullName evidence="1">Uncharacterized protein</fullName>
    </submittedName>
</protein>